<evidence type="ECO:0000256" key="1">
    <source>
        <dbReference type="SAM" id="MobiDB-lite"/>
    </source>
</evidence>
<dbReference type="VEuPathDB" id="TriTrypDB:TcBrA4_0015980"/>
<dbReference type="VEuPathDB" id="TriTrypDB:C3747_60g46"/>
<feature type="region of interest" description="Disordered" evidence="1">
    <location>
        <begin position="479"/>
        <end position="503"/>
    </location>
</feature>
<organism evidence="2 3">
    <name type="scientific">Trypanosoma cruzi</name>
    <dbReference type="NCBI Taxonomy" id="5693"/>
    <lineage>
        <taxon>Eukaryota</taxon>
        <taxon>Discoba</taxon>
        <taxon>Euglenozoa</taxon>
        <taxon>Kinetoplastea</taxon>
        <taxon>Metakinetoplastina</taxon>
        <taxon>Trypanosomatida</taxon>
        <taxon>Trypanosomatidae</taxon>
        <taxon>Trypanosoma</taxon>
        <taxon>Schizotrypanum</taxon>
    </lineage>
</organism>
<feature type="region of interest" description="Disordered" evidence="1">
    <location>
        <begin position="203"/>
        <end position="236"/>
    </location>
</feature>
<proteinExistence type="predicted"/>
<evidence type="ECO:0000313" key="2">
    <source>
        <dbReference type="EMBL" id="PWU90694.1"/>
    </source>
</evidence>
<dbReference type="Proteomes" id="UP000246121">
    <property type="component" value="Unassembled WGS sequence"/>
</dbReference>
<accession>A0A2V2V342</accession>
<dbReference type="VEuPathDB" id="TriTrypDB:TCDM_04922"/>
<dbReference type="VEuPathDB" id="TriTrypDB:TcCLB.504021.40"/>
<feature type="compositionally biased region" description="Basic and acidic residues" evidence="1">
    <location>
        <begin position="223"/>
        <end position="234"/>
    </location>
</feature>
<protein>
    <submittedName>
        <fullName evidence="2">Uncharacterized protein</fullName>
    </submittedName>
</protein>
<feature type="region of interest" description="Disordered" evidence="1">
    <location>
        <begin position="31"/>
        <end position="60"/>
    </location>
</feature>
<dbReference type="EMBL" id="PRFA01000048">
    <property type="protein sequence ID" value="PWU90694.1"/>
    <property type="molecule type" value="Genomic_DNA"/>
</dbReference>
<dbReference type="AlphaFoldDB" id="A0A2V2V342"/>
<name>A0A2V2V342_TRYCR</name>
<dbReference type="VEuPathDB" id="TriTrypDB:BCY84_10897"/>
<dbReference type="VEuPathDB" id="TriTrypDB:C4B63_48g10"/>
<feature type="region of interest" description="Disordered" evidence="1">
    <location>
        <begin position="604"/>
        <end position="625"/>
    </location>
</feature>
<comment type="caution">
    <text evidence="2">The sequence shown here is derived from an EMBL/GenBank/DDBJ whole genome shotgun (WGS) entry which is preliminary data.</text>
</comment>
<sequence>MRPSRLWLLQWGDAAVAGTVIQPKRKRQFVMKEGQNSHHGSDVNRHSQKHVSSASFRPPVNLTHELSQREQYRLHQEQEGEEMCRRSVPGEWLSPIPKRYRLYDGIDEHGYEAARVSKEDRRKMLQAALEQNAASVVEYTEGGEENIDLGGMSAGEYHGQTDSMTIPRDSALYNAVLAREELDSRKRNNTWTMARKRQQSGGIDIMGKGEDKLMGGGDGTQVIDDKRRRRRQDEGSYTSVFDENLLEPNYESIGQPRSTYGMRKMLVAGLTSYQAVITREEEAIISDELLQLLQDTRAAYIAEETRYCVNLYEKELGIPGKDTLAFAMSRAPTLQRVLGRFFHLGLIPSLPNICQVSEMIGNFSGYPIHKKPATIGPYVGILNLVSTTLMYLQHLDNPWFPRLHMSPRSLSVMEQPCLGDYKMGYKWTHQPFHTFEYGTRISKDYRIEVMFATVEVAQMRYLDDAVRLTEYAVKKQQEEGAADKRRLLPPSPSPDTPSEGANEFRGSAVKWLDRLNRQMHASERGARSGEAGTAIDGNALREQLLASGCIGAKSRTLETSVQAAVSTDDAKEKGKEKFSPTQRRMAALKARYEFAKRIKESKPQVGLGGGVHVIEGHSPRKRDSS</sequence>
<feature type="compositionally biased region" description="Basic and acidic residues" evidence="1">
    <location>
        <begin position="614"/>
        <end position="625"/>
    </location>
</feature>
<gene>
    <name evidence="2" type="ORF">C4B63_48g10</name>
</gene>
<reference evidence="2 3" key="1">
    <citation type="journal article" date="2018" name="Microb. Genom.">
        <title>Expanding an expanded genome: long-read sequencing of Trypanosoma cruzi.</title>
        <authorList>
            <person name="Berna L."/>
            <person name="Rodriguez M."/>
            <person name="Chiribao M.L."/>
            <person name="Parodi-Talice A."/>
            <person name="Pita S."/>
            <person name="Rijo G."/>
            <person name="Alvarez-Valin F."/>
            <person name="Robello C."/>
        </authorList>
    </citation>
    <scope>NUCLEOTIDE SEQUENCE [LARGE SCALE GENOMIC DNA]</scope>
    <source>
        <strain evidence="2 3">Dm28c</strain>
    </source>
</reference>
<dbReference type="VEuPathDB" id="TriTrypDB:TcG_05273"/>
<dbReference type="VEuPathDB" id="TriTrypDB:TCSYLVIO_004887"/>
<evidence type="ECO:0000313" key="3">
    <source>
        <dbReference type="Proteomes" id="UP000246121"/>
    </source>
</evidence>
<dbReference type="VEuPathDB" id="TriTrypDB:TcCL_NonESM06260"/>
<dbReference type="VEuPathDB" id="TriTrypDB:ECC02_001936"/>
<dbReference type="VEuPathDB" id="TriTrypDB:Tc_MARK_3632"/>
<feature type="compositionally biased region" description="Basic and acidic residues" evidence="1">
    <location>
        <begin position="35"/>
        <end position="45"/>
    </location>
</feature>
<dbReference type="VEuPathDB" id="TriTrypDB:TcCLB.507677.120"/>